<evidence type="ECO:0000313" key="10">
    <source>
        <dbReference type="Proteomes" id="UP000715095"/>
    </source>
</evidence>
<dbReference type="InterPro" id="IPR003439">
    <property type="entry name" value="ABC_transporter-like_ATP-bd"/>
</dbReference>
<dbReference type="SUPFAM" id="SSF52540">
    <property type="entry name" value="P-loop containing nucleoside triphosphate hydrolases"/>
    <property type="match status" value="1"/>
</dbReference>
<dbReference type="InterPro" id="IPR030679">
    <property type="entry name" value="ABC_ATPase_HisP-typ"/>
</dbReference>
<name>A0ABS2DUK1_9BURK</name>
<dbReference type="EMBL" id="JACJJC010000011">
    <property type="protein sequence ID" value="MBM6704410.1"/>
    <property type="molecule type" value="Genomic_DNA"/>
</dbReference>
<keyword evidence="10" id="KW-1185">Reference proteome</keyword>
<reference evidence="9 10" key="1">
    <citation type="journal article" date="2021" name="Sci. Rep.">
        <title>The distribution of antibiotic resistance genes in chicken gut microbiota commensals.</title>
        <authorList>
            <person name="Juricova H."/>
            <person name="Matiasovicova J."/>
            <person name="Kubasova T."/>
            <person name="Cejkova D."/>
            <person name="Rychlik I."/>
        </authorList>
    </citation>
    <scope>NUCLEOTIDE SEQUENCE [LARGE SCALE GENOMIC DNA]</scope>
    <source>
        <strain evidence="9 10">An829</strain>
    </source>
</reference>
<evidence type="ECO:0000256" key="3">
    <source>
        <dbReference type="ARBA" id="ARBA00022448"/>
    </source>
</evidence>
<keyword evidence="6 9" id="KW-0067">ATP-binding</keyword>
<evidence type="ECO:0000256" key="4">
    <source>
        <dbReference type="ARBA" id="ARBA00022475"/>
    </source>
</evidence>
<dbReference type="InterPro" id="IPR017871">
    <property type="entry name" value="ABC_transporter-like_CS"/>
</dbReference>
<comment type="subcellular location">
    <subcellularLocation>
        <location evidence="1">Cell membrane</location>
        <topology evidence="1">Peripheral membrane protein</topology>
    </subcellularLocation>
</comment>
<evidence type="ECO:0000256" key="6">
    <source>
        <dbReference type="ARBA" id="ARBA00022840"/>
    </source>
</evidence>
<evidence type="ECO:0000256" key="5">
    <source>
        <dbReference type="ARBA" id="ARBA00022741"/>
    </source>
</evidence>
<dbReference type="Pfam" id="PF00005">
    <property type="entry name" value="ABC_tran"/>
    <property type="match status" value="1"/>
</dbReference>
<keyword evidence="3" id="KW-0813">Transport</keyword>
<comment type="caution">
    <text evidence="9">The sequence shown here is derived from an EMBL/GenBank/DDBJ whole genome shotgun (WGS) entry which is preliminary data.</text>
</comment>
<dbReference type="InterPro" id="IPR027417">
    <property type="entry name" value="P-loop_NTPase"/>
</dbReference>
<dbReference type="InterPro" id="IPR003593">
    <property type="entry name" value="AAA+_ATPase"/>
</dbReference>
<keyword evidence="4" id="KW-1003">Cell membrane</keyword>
<sequence length="244" mass="26911">MLTVRGVEKRFGDEPVLKGVDLEVAKGDVVVVIGPSGSGKTTLLRCLNFLEHADAGELNFEGETFNLASISRKDVLRIRRRTAFVFQNYNLFLNKTALENITEPLITARGFSKKDAEEKGRALLERVGLSDRADNYPSELSGGQQQRVAIARALGGSPDIIYFDEPTSALDPELTESVLATIRSLAAEGMTMIVVTHEIGFAESVATKALFLEAGRVVEFADADTFFRHPKEARTRAFLETFRR</sequence>
<dbReference type="PANTHER" id="PTHR43166:SF35">
    <property type="entry name" value="L-CYSTINE IMPORT ATP-BINDING PROTEIN TCYN"/>
    <property type="match status" value="1"/>
</dbReference>
<evidence type="ECO:0000256" key="2">
    <source>
        <dbReference type="ARBA" id="ARBA00005417"/>
    </source>
</evidence>
<keyword evidence="7" id="KW-0472">Membrane</keyword>
<dbReference type="GO" id="GO:0005524">
    <property type="term" value="F:ATP binding"/>
    <property type="evidence" value="ECO:0007669"/>
    <property type="project" value="UniProtKB-KW"/>
</dbReference>
<dbReference type="Gene3D" id="3.40.50.300">
    <property type="entry name" value="P-loop containing nucleotide triphosphate hydrolases"/>
    <property type="match status" value="1"/>
</dbReference>
<protein>
    <submittedName>
        <fullName evidence="9">Amino acid ABC transporter ATP-binding protein</fullName>
    </submittedName>
</protein>
<comment type="similarity">
    <text evidence="2">Belongs to the ABC transporter superfamily.</text>
</comment>
<feature type="domain" description="ABC transporter" evidence="8">
    <location>
        <begin position="2"/>
        <end position="239"/>
    </location>
</feature>
<dbReference type="InterPro" id="IPR050086">
    <property type="entry name" value="MetN_ABC_transporter-like"/>
</dbReference>
<accession>A0ABS2DUK1</accession>
<dbReference type="PIRSF" id="PIRSF039085">
    <property type="entry name" value="ABC_ATPase_HisP"/>
    <property type="match status" value="1"/>
</dbReference>
<gene>
    <name evidence="9" type="ORF">H6A60_07930</name>
</gene>
<dbReference type="PROSITE" id="PS00211">
    <property type="entry name" value="ABC_TRANSPORTER_1"/>
    <property type="match status" value="1"/>
</dbReference>
<dbReference type="Proteomes" id="UP000715095">
    <property type="component" value="Unassembled WGS sequence"/>
</dbReference>
<evidence type="ECO:0000259" key="8">
    <source>
        <dbReference type="PROSITE" id="PS50893"/>
    </source>
</evidence>
<proteinExistence type="inferred from homology"/>
<evidence type="ECO:0000256" key="1">
    <source>
        <dbReference type="ARBA" id="ARBA00004202"/>
    </source>
</evidence>
<evidence type="ECO:0000256" key="7">
    <source>
        <dbReference type="ARBA" id="ARBA00023136"/>
    </source>
</evidence>
<dbReference type="PROSITE" id="PS50893">
    <property type="entry name" value="ABC_TRANSPORTER_2"/>
    <property type="match status" value="1"/>
</dbReference>
<organism evidence="9 10">
    <name type="scientific">Sutterella massiliensis</name>
    <dbReference type="NCBI Taxonomy" id="1816689"/>
    <lineage>
        <taxon>Bacteria</taxon>
        <taxon>Pseudomonadati</taxon>
        <taxon>Pseudomonadota</taxon>
        <taxon>Betaproteobacteria</taxon>
        <taxon>Burkholderiales</taxon>
        <taxon>Sutterellaceae</taxon>
        <taxon>Sutterella</taxon>
    </lineage>
</organism>
<dbReference type="CDD" id="cd03262">
    <property type="entry name" value="ABC_HisP_GlnQ"/>
    <property type="match status" value="1"/>
</dbReference>
<dbReference type="PANTHER" id="PTHR43166">
    <property type="entry name" value="AMINO ACID IMPORT ATP-BINDING PROTEIN"/>
    <property type="match status" value="1"/>
</dbReference>
<evidence type="ECO:0000313" key="9">
    <source>
        <dbReference type="EMBL" id="MBM6704410.1"/>
    </source>
</evidence>
<keyword evidence="5" id="KW-0547">Nucleotide-binding</keyword>
<dbReference type="SMART" id="SM00382">
    <property type="entry name" value="AAA"/>
    <property type="match status" value="1"/>
</dbReference>